<sequence length="77" mass="8716">MGSQSVSILDPFTGTGMFITRLLQSGLTKPEDMEYNFRHNIHANKIVLLTYYIAALHIESTYHSVMKGDYIPCKHIG</sequence>
<keyword evidence="2" id="KW-1185">Reference proteome</keyword>
<dbReference type="Proteomes" id="UP001549086">
    <property type="component" value="Unassembled WGS sequence"/>
</dbReference>
<accession>A0ABV2HF66</accession>
<keyword evidence="1" id="KW-0067">ATP-binding</keyword>
<proteinExistence type="predicted"/>
<keyword evidence="1" id="KW-0378">Hydrolase</keyword>
<evidence type="ECO:0000313" key="1">
    <source>
        <dbReference type="EMBL" id="MET3589160.1"/>
    </source>
</evidence>
<keyword evidence="1" id="KW-0547">Nucleotide-binding</keyword>
<protein>
    <submittedName>
        <fullName evidence="1">Helicase</fullName>
    </submittedName>
</protein>
<dbReference type="EMBL" id="JBEPLI010000001">
    <property type="protein sequence ID" value="MET3589160.1"/>
    <property type="molecule type" value="Genomic_DNA"/>
</dbReference>
<name>A0ABV2HF66_9HYPH</name>
<comment type="caution">
    <text evidence="1">The sequence shown here is derived from an EMBL/GenBank/DDBJ whole genome shotgun (WGS) entry which is preliminary data.</text>
</comment>
<keyword evidence="1" id="KW-0347">Helicase</keyword>
<organism evidence="1 2">
    <name type="scientific">Bartonella silvatica</name>
    <dbReference type="NCBI Taxonomy" id="357760"/>
    <lineage>
        <taxon>Bacteria</taxon>
        <taxon>Pseudomonadati</taxon>
        <taxon>Pseudomonadota</taxon>
        <taxon>Alphaproteobacteria</taxon>
        <taxon>Hyphomicrobiales</taxon>
        <taxon>Bartonellaceae</taxon>
        <taxon>Bartonella</taxon>
    </lineage>
</organism>
<evidence type="ECO:0000313" key="2">
    <source>
        <dbReference type="Proteomes" id="UP001549086"/>
    </source>
</evidence>
<reference evidence="1 2" key="1">
    <citation type="submission" date="2024-06" db="EMBL/GenBank/DDBJ databases">
        <title>Genomic Encyclopedia of Type Strains, Phase IV (KMG-IV): sequencing the most valuable type-strain genomes for metagenomic binning, comparative biology and taxonomic classification.</title>
        <authorList>
            <person name="Goeker M."/>
        </authorList>
    </citation>
    <scope>NUCLEOTIDE SEQUENCE [LARGE SCALE GENOMIC DNA]</scope>
    <source>
        <strain evidence="1 2">DSM 23649</strain>
    </source>
</reference>
<gene>
    <name evidence="1" type="ORF">ABID23_000230</name>
</gene>
<dbReference type="GO" id="GO:0004386">
    <property type="term" value="F:helicase activity"/>
    <property type="evidence" value="ECO:0007669"/>
    <property type="project" value="UniProtKB-KW"/>
</dbReference>